<reference evidence="1 2" key="1">
    <citation type="submission" date="2018-10" db="EMBL/GenBank/DDBJ databases">
        <title>Genomic Encyclopedia of Archaeal and Bacterial Type Strains, Phase II (KMG-II): from individual species to whole genera.</title>
        <authorList>
            <person name="Goeker M."/>
        </authorList>
    </citation>
    <scope>NUCLEOTIDE SEQUENCE [LARGE SCALE GENOMIC DNA]</scope>
    <source>
        <strain evidence="1 2">RP-AC37</strain>
    </source>
</reference>
<dbReference type="RefSeq" id="WP_147431893.1">
    <property type="nucleotide sequence ID" value="NZ_RBWV01000010.1"/>
</dbReference>
<evidence type="ECO:0000313" key="2">
    <source>
        <dbReference type="Proteomes" id="UP000281955"/>
    </source>
</evidence>
<dbReference type="AlphaFoldDB" id="A0A420XS16"/>
<organism evidence="1 2">
    <name type="scientific">Motilibacter peucedani</name>
    <dbReference type="NCBI Taxonomy" id="598650"/>
    <lineage>
        <taxon>Bacteria</taxon>
        <taxon>Bacillati</taxon>
        <taxon>Actinomycetota</taxon>
        <taxon>Actinomycetes</taxon>
        <taxon>Motilibacterales</taxon>
        <taxon>Motilibacteraceae</taxon>
        <taxon>Motilibacter</taxon>
    </lineage>
</organism>
<sequence length="176" mass="18615">MTTPLSSRCPARSKRSGEQCKRFVVGGGVCPMHGGSAPQVRAKREVRIALQEQLASSERRSSADILVDAQHAADVVARDLQTSIERGTATPGDVEQLMAAWQRAASLAKVTADARVDERRVGIAEQQGDLMAAGVQWLLDELGRNDAAGRALAGRMFSALGQGVLPSRVVPGEVSA</sequence>
<protein>
    <submittedName>
        <fullName evidence="1">Uncharacterized protein</fullName>
    </submittedName>
</protein>
<comment type="caution">
    <text evidence="1">The sequence shown here is derived from an EMBL/GenBank/DDBJ whole genome shotgun (WGS) entry which is preliminary data.</text>
</comment>
<evidence type="ECO:0000313" key="1">
    <source>
        <dbReference type="EMBL" id="RKS77587.1"/>
    </source>
</evidence>
<dbReference type="EMBL" id="RBWV01000010">
    <property type="protein sequence ID" value="RKS77587.1"/>
    <property type="molecule type" value="Genomic_DNA"/>
</dbReference>
<dbReference type="OrthoDB" id="3624790at2"/>
<gene>
    <name evidence="1" type="ORF">CLV35_1281</name>
</gene>
<keyword evidence="2" id="KW-1185">Reference proteome</keyword>
<name>A0A420XS16_9ACTN</name>
<dbReference type="InParanoid" id="A0A420XS16"/>
<accession>A0A420XS16</accession>
<proteinExistence type="predicted"/>
<dbReference type="Proteomes" id="UP000281955">
    <property type="component" value="Unassembled WGS sequence"/>
</dbReference>